<evidence type="ECO:0000313" key="10">
    <source>
        <dbReference type="Proteomes" id="UP000023776"/>
    </source>
</evidence>
<keyword evidence="10" id="KW-1185">Reference proteome</keyword>
<dbReference type="GO" id="GO:0000725">
    <property type="term" value="P:recombinational repair"/>
    <property type="evidence" value="ECO:0007669"/>
    <property type="project" value="TreeGrafter"/>
</dbReference>
<evidence type="ECO:0000256" key="3">
    <source>
        <dbReference type="ARBA" id="ARBA00022806"/>
    </source>
</evidence>
<comment type="caution">
    <text evidence="9">The sequence shown here is derived from an EMBL/GenBank/DDBJ whole genome shotgun (WGS) entry which is preliminary data.</text>
</comment>
<dbReference type="EMBL" id="APOM01000040">
    <property type="protein sequence ID" value="ENU36805.1"/>
    <property type="molecule type" value="Genomic_DNA"/>
</dbReference>
<evidence type="ECO:0000256" key="2">
    <source>
        <dbReference type="ARBA" id="ARBA00022801"/>
    </source>
</evidence>
<dbReference type="PATRIC" id="fig|981333.9.peg.1118"/>
<protein>
    <recommendedName>
        <fullName evidence="6">DNA 3'-5' helicase II</fullName>
    </recommendedName>
</protein>
<evidence type="ECO:0000256" key="7">
    <source>
        <dbReference type="PROSITE-ProRule" id="PRU00560"/>
    </source>
</evidence>
<dbReference type="InterPro" id="IPR027417">
    <property type="entry name" value="P-loop_NTPase"/>
</dbReference>
<evidence type="ECO:0000313" key="9">
    <source>
        <dbReference type="EMBL" id="ENU36805.1"/>
    </source>
</evidence>
<dbReference type="PROSITE" id="PS51198">
    <property type="entry name" value="UVRD_HELICASE_ATP_BIND"/>
    <property type="match status" value="1"/>
</dbReference>
<dbReference type="AlphaFoldDB" id="N8QE05"/>
<dbReference type="GO" id="GO:0003677">
    <property type="term" value="F:DNA binding"/>
    <property type="evidence" value="ECO:0007669"/>
    <property type="project" value="UniProtKB-KW"/>
</dbReference>
<dbReference type="GO" id="GO:0043138">
    <property type="term" value="F:3'-5' DNA helicase activity"/>
    <property type="evidence" value="ECO:0007669"/>
    <property type="project" value="TreeGrafter"/>
</dbReference>
<gene>
    <name evidence="9" type="ORF">F988_01085</name>
</gene>
<evidence type="ECO:0000259" key="8">
    <source>
        <dbReference type="PROSITE" id="PS51198"/>
    </source>
</evidence>
<dbReference type="PANTHER" id="PTHR11070:SF2">
    <property type="entry name" value="ATP-DEPENDENT DNA HELICASE SRS2"/>
    <property type="match status" value="1"/>
</dbReference>
<dbReference type="RefSeq" id="WP_004681574.1">
    <property type="nucleotide sequence ID" value="NZ_AIEB01000046.1"/>
</dbReference>
<dbReference type="PANTHER" id="PTHR11070">
    <property type="entry name" value="UVRD / RECB / PCRA DNA HELICASE FAMILY MEMBER"/>
    <property type="match status" value="1"/>
</dbReference>
<dbReference type="InterPro" id="IPR000212">
    <property type="entry name" value="DNA_helicase_UvrD/REP"/>
</dbReference>
<proteinExistence type="predicted"/>
<evidence type="ECO:0000256" key="1">
    <source>
        <dbReference type="ARBA" id="ARBA00022741"/>
    </source>
</evidence>
<sequence length="665" mass="77170">MSQTVEITDEDIRYAENILLPQGKTFDDERRKFICNLSTIDLQAVPGSGKTTALLAKLLILETKLPLSDGSGILVLSHTNAAVDEIKERIHQYCPKLFRYPHFIGTIQSFVNEFLAIPYYLFKLKKKPLRIDNEIYAEQIEFALSYNTKIALSKRSINYIDILSNSFISNKQILQHFWSNDEVTIPKIGSHTNTYKELATIKINLLKTGILSFGDCYALAQKYLSNYPIIHKIINKRFQYVFIDEMQDMDTHQYELIEKIFTENNDTNTIIQRIGDKNQSIYNSIKAESIWQDRGNVLHLSNSQRLSRPIANIVKNFALYPEHCTDIQGMNECQLKPHILLFSDSSIKNVIPYFSQLVQQYKGSGELNCLQDKPLEIKVISWNTNWKDDEDSRSNLTKLRLEDYHQAFKKNEQKPKEDYKCLKSYIHFYDKKHTTLSMIRKNIFHALLKVLRIENISTNENRLYTISNLINHLKVNSELNYSDLNLKVYQCCLKVVRNEKNQALSDLQTYIPVFISYFKENHRLSPKCSDFINNDKTGLDQSSQNHSSVSNMIEENNLKIEIASVHSVKGQTHDATLYLESFFNQGYGNYESERLRNQFLGIQTIPQTLGTQKTSHDKIIQSTKMAYVGFSRATQLLCIAIHKARFEQHLKTIDRDIWEIKDISS</sequence>
<keyword evidence="1 7" id="KW-0547">Nucleotide-binding</keyword>
<feature type="domain" description="UvrD-like helicase ATP-binding" evidence="8">
    <location>
        <begin position="23"/>
        <end position="320"/>
    </location>
</feature>
<feature type="binding site" evidence="7">
    <location>
        <begin position="44"/>
        <end position="51"/>
    </location>
    <ligand>
        <name>ATP</name>
        <dbReference type="ChEBI" id="CHEBI:30616"/>
    </ligand>
</feature>
<dbReference type="SUPFAM" id="SSF52540">
    <property type="entry name" value="P-loop containing nucleoside triphosphate hydrolases"/>
    <property type="match status" value="1"/>
</dbReference>
<dbReference type="GeneID" id="99691825"/>
<keyword evidence="5" id="KW-0238">DNA-binding</keyword>
<dbReference type="Proteomes" id="UP000023776">
    <property type="component" value="Unassembled WGS sequence"/>
</dbReference>
<keyword evidence="4 7" id="KW-0067">ATP-binding</keyword>
<keyword evidence="2 7" id="KW-0378">Hydrolase</keyword>
<dbReference type="Gene3D" id="3.40.50.300">
    <property type="entry name" value="P-loop containing nucleotide triphosphate hydrolases"/>
    <property type="match status" value="1"/>
</dbReference>
<dbReference type="HOGENOM" id="CLU_004585_8_1_6"/>
<dbReference type="Pfam" id="PF00580">
    <property type="entry name" value="UvrD-helicase"/>
    <property type="match status" value="1"/>
</dbReference>
<reference evidence="9 10" key="1">
    <citation type="submission" date="2013-02" db="EMBL/GenBank/DDBJ databases">
        <title>The Genome Sequence of Acinetobacter parvus CIP 108168.</title>
        <authorList>
            <consortium name="The Broad Institute Genome Sequencing Platform"/>
            <consortium name="The Broad Institute Genome Sequencing Center for Infectious Disease"/>
            <person name="Cerqueira G."/>
            <person name="Feldgarden M."/>
            <person name="Courvalin P."/>
            <person name="Perichon B."/>
            <person name="Grillot-Courvalin C."/>
            <person name="Clermont D."/>
            <person name="Rocha E."/>
            <person name="Yoon E.-J."/>
            <person name="Nemec A."/>
            <person name="Walker B."/>
            <person name="Young S.K."/>
            <person name="Zeng Q."/>
            <person name="Gargeya S."/>
            <person name="Fitzgerald M."/>
            <person name="Haas B."/>
            <person name="Abouelleil A."/>
            <person name="Alvarado L."/>
            <person name="Arachchi H.M."/>
            <person name="Berlin A.M."/>
            <person name="Chapman S.B."/>
            <person name="Dewar J."/>
            <person name="Goldberg J."/>
            <person name="Griggs A."/>
            <person name="Gujja S."/>
            <person name="Hansen M."/>
            <person name="Howarth C."/>
            <person name="Imamovic A."/>
            <person name="Larimer J."/>
            <person name="McCowan C."/>
            <person name="Murphy C."/>
            <person name="Neiman D."/>
            <person name="Pearson M."/>
            <person name="Priest M."/>
            <person name="Roberts A."/>
            <person name="Saif S."/>
            <person name="Shea T."/>
            <person name="Sisk P."/>
            <person name="Sykes S."/>
            <person name="Wortman J."/>
            <person name="Nusbaum C."/>
            <person name="Birren B."/>
        </authorList>
    </citation>
    <scope>NUCLEOTIDE SEQUENCE [LARGE SCALE GENOMIC DNA]</scope>
    <source>
        <strain evidence="9 10">CIP 108168</strain>
    </source>
</reference>
<dbReference type="Gene3D" id="1.10.10.160">
    <property type="match status" value="1"/>
</dbReference>
<organism evidence="9 10">
    <name type="scientific">Acinetobacter parvus DSM 16617 = CIP 108168</name>
    <dbReference type="NCBI Taxonomy" id="981333"/>
    <lineage>
        <taxon>Bacteria</taxon>
        <taxon>Pseudomonadati</taxon>
        <taxon>Pseudomonadota</taxon>
        <taxon>Gammaproteobacteria</taxon>
        <taxon>Moraxellales</taxon>
        <taxon>Moraxellaceae</taxon>
        <taxon>Acinetobacter</taxon>
    </lineage>
</organism>
<dbReference type="InterPro" id="IPR013986">
    <property type="entry name" value="DExx_box_DNA_helicase_dom_sf"/>
</dbReference>
<dbReference type="InterPro" id="IPR014016">
    <property type="entry name" value="UvrD-like_ATP-bd"/>
</dbReference>
<accession>N8QE05</accession>
<evidence type="ECO:0000256" key="5">
    <source>
        <dbReference type="ARBA" id="ARBA00023125"/>
    </source>
</evidence>
<dbReference type="GO" id="GO:0005524">
    <property type="term" value="F:ATP binding"/>
    <property type="evidence" value="ECO:0007669"/>
    <property type="project" value="UniProtKB-UniRule"/>
</dbReference>
<evidence type="ECO:0000256" key="6">
    <source>
        <dbReference type="ARBA" id="ARBA00034923"/>
    </source>
</evidence>
<evidence type="ECO:0000256" key="4">
    <source>
        <dbReference type="ARBA" id="ARBA00022840"/>
    </source>
</evidence>
<name>N8QE05_9GAMM</name>
<keyword evidence="3 7" id="KW-0347">Helicase</keyword>
<dbReference type="GO" id="GO:0016787">
    <property type="term" value="F:hydrolase activity"/>
    <property type="evidence" value="ECO:0007669"/>
    <property type="project" value="UniProtKB-UniRule"/>
</dbReference>